<dbReference type="AlphaFoldDB" id="A0A0S4QKQ4"/>
<gene>
    <name evidence="3" type="ORF">Ga0074812_106358</name>
</gene>
<organism evidence="3 4">
    <name type="scientific">Parafrankia irregularis</name>
    <dbReference type="NCBI Taxonomy" id="795642"/>
    <lineage>
        <taxon>Bacteria</taxon>
        <taxon>Bacillati</taxon>
        <taxon>Actinomycetota</taxon>
        <taxon>Actinomycetes</taxon>
        <taxon>Frankiales</taxon>
        <taxon>Frankiaceae</taxon>
        <taxon>Parafrankia</taxon>
    </lineage>
</organism>
<keyword evidence="1" id="KW-0472">Membrane</keyword>
<name>A0A0S4QKQ4_9ACTN</name>
<dbReference type="InterPro" id="IPR049500">
    <property type="entry name" value="Peptidase_M50B-like"/>
</dbReference>
<dbReference type="EMBL" id="FAOZ01000006">
    <property type="protein sequence ID" value="CUU56103.1"/>
    <property type="molecule type" value="Genomic_DNA"/>
</dbReference>
<dbReference type="Proteomes" id="UP000198802">
    <property type="component" value="Unassembled WGS sequence"/>
</dbReference>
<keyword evidence="2" id="KW-0732">Signal</keyword>
<sequence length="254" mass="26365">MKVDQAWPLAATVTASAHATAHATTSAAAVAAATTDLAPSPSTGLSSGLVALALVIARPLWNRTGHLNTAAHEGGHALMAFLLDREFLAVRLEANQNGLTSYFGRPRGFGRMIISASGYTAPSLFGLAAAALLAAGNVTAAFLLAGLALCGLLLLVVNAFGRLTVVVMTLLLVLVTARGSAGSQLFVACAVSWFLLLGAIRSLGELRQARRYSLHTDADTLASVSHLPAWVWVAIFYTIDLYCLLLGGRLLLGG</sequence>
<feature type="transmembrane region" description="Helical" evidence="1">
    <location>
        <begin position="229"/>
        <end position="252"/>
    </location>
</feature>
<proteinExistence type="predicted"/>
<dbReference type="Pfam" id="PF13398">
    <property type="entry name" value="Peptidase_M50B"/>
    <property type="match status" value="1"/>
</dbReference>
<dbReference type="RefSeq" id="WP_091275638.1">
    <property type="nucleotide sequence ID" value="NZ_FAOZ01000006.1"/>
</dbReference>
<accession>A0A0S4QKQ4</accession>
<reference evidence="4" key="1">
    <citation type="submission" date="2015-11" db="EMBL/GenBank/DDBJ databases">
        <authorList>
            <person name="Varghese N."/>
        </authorList>
    </citation>
    <scope>NUCLEOTIDE SEQUENCE [LARGE SCALE GENOMIC DNA]</scope>
    <source>
        <strain evidence="4">DSM 45899</strain>
    </source>
</reference>
<feature type="transmembrane region" description="Helical" evidence="1">
    <location>
        <begin position="185"/>
        <end position="204"/>
    </location>
</feature>
<protein>
    <submittedName>
        <fullName evidence="3">Peptidase M50B-like</fullName>
    </submittedName>
</protein>
<feature type="transmembrane region" description="Helical" evidence="1">
    <location>
        <begin position="112"/>
        <end position="134"/>
    </location>
</feature>
<keyword evidence="1" id="KW-0812">Transmembrane</keyword>
<evidence type="ECO:0000256" key="1">
    <source>
        <dbReference type="SAM" id="Phobius"/>
    </source>
</evidence>
<feature type="transmembrane region" description="Helical" evidence="1">
    <location>
        <begin position="140"/>
        <end position="173"/>
    </location>
</feature>
<keyword evidence="1" id="KW-1133">Transmembrane helix</keyword>
<feature type="signal peptide" evidence="2">
    <location>
        <begin position="1"/>
        <end position="23"/>
    </location>
</feature>
<evidence type="ECO:0000256" key="2">
    <source>
        <dbReference type="SAM" id="SignalP"/>
    </source>
</evidence>
<evidence type="ECO:0000313" key="3">
    <source>
        <dbReference type="EMBL" id="CUU56103.1"/>
    </source>
</evidence>
<feature type="chain" id="PRO_5038882810" evidence="2">
    <location>
        <begin position="24"/>
        <end position="254"/>
    </location>
</feature>
<keyword evidence="4" id="KW-1185">Reference proteome</keyword>
<evidence type="ECO:0000313" key="4">
    <source>
        <dbReference type="Proteomes" id="UP000198802"/>
    </source>
</evidence>